<dbReference type="EMBL" id="EU549862">
    <property type="protein sequence ID" value="ACD75789.1"/>
    <property type="molecule type" value="Genomic_DNA"/>
</dbReference>
<dbReference type="GO" id="GO:0000271">
    <property type="term" value="P:polysaccharide biosynthetic process"/>
    <property type="evidence" value="ECO:0007669"/>
    <property type="project" value="TreeGrafter"/>
</dbReference>
<keyword evidence="1 3" id="KW-0663">Pyridoxal phosphate</keyword>
<comment type="similarity">
    <text evidence="2 3">Belongs to the DegT/DnrJ/EryC1 family.</text>
</comment>
<dbReference type="GO" id="GO:0030170">
    <property type="term" value="F:pyridoxal phosphate binding"/>
    <property type="evidence" value="ECO:0007669"/>
    <property type="project" value="TreeGrafter"/>
</dbReference>
<sequence>MQMNKWNITAISDIEPDVYLRPSFRISPFRSEDLVINLKKNDEELFYWDRFFDFERIGYYSNVMASGRECIDAVLSMLNLSREDKIYIATSSGNSYISGCVSKTIEKYCSLTRVREKNIKAALVIHEFGKFCDNDEIEALKNDGVKIIEDYAHAFPVFFQNDTRAKGDYVVFSFPKFFQIHFGGLLLSKNEVNVQTKLKKESVNFIKVCINSFLPDLEQIINSRKARYDYYSKELSRLRCKPYFHYDKCECPSVYLFYIDLNEYLLEKLKSFLQIRGVECSVFYGEKAFFIPCNQRLCFSEIDMIIQLIESYIKGVK</sequence>
<evidence type="ECO:0000313" key="4">
    <source>
        <dbReference type="EMBL" id="ACD75789.1"/>
    </source>
</evidence>
<evidence type="ECO:0000256" key="3">
    <source>
        <dbReference type="RuleBase" id="RU004508"/>
    </source>
</evidence>
<name>B3U3N2_ECOLX</name>
<dbReference type="InterPro" id="IPR015424">
    <property type="entry name" value="PyrdxlP-dep_Trfase"/>
</dbReference>
<dbReference type="PANTHER" id="PTHR30244:SF34">
    <property type="entry name" value="DTDP-4-AMINO-4,6-DIDEOXYGALACTOSE TRANSAMINASE"/>
    <property type="match status" value="1"/>
</dbReference>
<keyword evidence="4" id="KW-0808">Transferase</keyword>
<dbReference type="PANTHER" id="PTHR30244">
    <property type="entry name" value="TRANSAMINASE"/>
    <property type="match status" value="1"/>
</dbReference>
<reference evidence="4" key="1">
    <citation type="submission" date="2008-03" db="EMBL/GenBank/DDBJ databases">
        <title>Escherichia coli serogroup O63 O-antigen gene cluster.</title>
        <authorList>
            <person name="Fratamico P."/>
            <person name="Yan X."/>
        </authorList>
    </citation>
    <scope>NUCLEOTIDE SEQUENCE</scope>
    <source>
        <strain evidence="4">F10598-41</strain>
    </source>
</reference>
<dbReference type="GO" id="GO:0008483">
    <property type="term" value="F:transaminase activity"/>
    <property type="evidence" value="ECO:0007669"/>
    <property type="project" value="UniProtKB-KW"/>
</dbReference>
<proteinExistence type="inferred from homology"/>
<dbReference type="InterPro" id="IPR015421">
    <property type="entry name" value="PyrdxlP-dep_Trfase_major"/>
</dbReference>
<dbReference type="Gene3D" id="3.40.640.10">
    <property type="entry name" value="Type I PLP-dependent aspartate aminotransferase-like (Major domain)"/>
    <property type="match status" value="1"/>
</dbReference>
<protein>
    <submittedName>
        <fullName evidence="4">Aminotransferase-like protein</fullName>
    </submittedName>
</protein>
<keyword evidence="4" id="KW-0032">Aminotransferase</keyword>
<evidence type="ECO:0000256" key="2">
    <source>
        <dbReference type="ARBA" id="ARBA00037999"/>
    </source>
</evidence>
<dbReference type="SUPFAM" id="SSF53383">
    <property type="entry name" value="PLP-dependent transferases"/>
    <property type="match status" value="1"/>
</dbReference>
<dbReference type="InterPro" id="IPR000653">
    <property type="entry name" value="DegT/StrS_aminotransferase"/>
</dbReference>
<dbReference type="Pfam" id="PF01041">
    <property type="entry name" value="DegT_DnrJ_EryC1"/>
    <property type="match status" value="1"/>
</dbReference>
<organism evidence="4">
    <name type="scientific">Escherichia coli</name>
    <dbReference type="NCBI Taxonomy" id="562"/>
    <lineage>
        <taxon>Bacteria</taxon>
        <taxon>Pseudomonadati</taxon>
        <taxon>Pseudomonadota</taxon>
        <taxon>Gammaproteobacteria</taxon>
        <taxon>Enterobacterales</taxon>
        <taxon>Enterobacteriaceae</taxon>
        <taxon>Escherichia</taxon>
    </lineage>
</organism>
<dbReference type="AlphaFoldDB" id="B3U3N2"/>
<evidence type="ECO:0000256" key="1">
    <source>
        <dbReference type="ARBA" id="ARBA00022898"/>
    </source>
</evidence>
<accession>B3U3N2</accession>